<reference evidence="2" key="1">
    <citation type="submission" date="2021-05" db="EMBL/GenBank/DDBJ databases">
        <authorList>
            <person name="Alioto T."/>
            <person name="Alioto T."/>
            <person name="Gomez Garrido J."/>
        </authorList>
    </citation>
    <scope>NUCLEOTIDE SEQUENCE</scope>
</reference>
<dbReference type="AlphaFoldDB" id="A0A8D8U0P6"/>
<dbReference type="EMBL" id="HBUF01332966">
    <property type="protein sequence ID" value="CAG6697328.1"/>
    <property type="molecule type" value="Transcribed_RNA"/>
</dbReference>
<accession>A0A8D8U0P6</accession>
<protein>
    <submittedName>
        <fullName evidence="2">Uncharacterized protein</fullName>
    </submittedName>
</protein>
<name>A0A8D8U0P6_9HEMI</name>
<feature type="region of interest" description="Disordered" evidence="1">
    <location>
        <begin position="1"/>
        <end position="20"/>
    </location>
</feature>
<evidence type="ECO:0000256" key="1">
    <source>
        <dbReference type="SAM" id="MobiDB-lite"/>
    </source>
</evidence>
<proteinExistence type="predicted"/>
<sequence>MILKTRRRSPISGPTRNQTKLSSQRSISTLGILFTVPDGKRMCLVLQLTSATVLWNPPSLVLCQETLALPNKSTYPTPTLTGMEVDLLILWMDARNLRVKLWQKNLPARQPPHLFLPPKYCTLQPLPPPLRLGLPNQS</sequence>
<organism evidence="2">
    <name type="scientific">Cacopsylla melanoneura</name>
    <dbReference type="NCBI Taxonomy" id="428564"/>
    <lineage>
        <taxon>Eukaryota</taxon>
        <taxon>Metazoa</taxon>
        <taxon>Ecdysozoa</taxon>
        <taxon>Arthropoda</taxon>
        <taxon>Hexapoda</taxon>
        <taxon>Insecta</taxon>
        <taxon>Pterygota</taxon>
        <taxon>Neoptera</taxon>
        <taxon>Paraneoptera</taxon>
        <taxon>Hemiptera</taxon>
        <taxon>Sternorrhyncha</taxon>
        <taxon>Psylloidea</taxon>
        <taxon>Psyllidae</taxon>
        <taxon>Psyllinae</taxon>
        <taxon>Cacopsylla</taxon>
    </lineage>
</organism>
<evidence type="ECO:0000313" key="2">
    <source>
        <dbReference type="EMBL" id="CAG6697328.1"/>
    </source>
</evidence>